<feature type="domain" description="HTH tetR-type" evidence="5">
    <location>
        <begin position="9"/>
        <end position="69"/>
    </location>
</feature>
<feature type="DNA-binding region" description="H-T-H motif" evidence="4">
    <location>
        <begin position="32"/>
        <end position="51"/>
    </location>
</feature>
<protein>
    <submittedName>
        <fullName evidence="6">TetR/AcrR family transcriptional regulator</fullName>
    </submittedName>
</protein>
<dbReference type="PANTHER" id="PTHR30055:SF234">
    <property type="entry name" value="HTH-TYPE TRANSCRIPTIONAL REGULATOR BETI"/>
    <property type="match status" value="1"/>
</dbReference>
<dbReference type="GO" id="GO:0003700">
    <property type="term" value="F:DNA-binding transcription factor activity"/>
    <property type="evidence" value="ECO:0007669"/>
    <property type="project" value="TreeGrafter"/>
</dbReference>
<keyword evidence="3" id="KW-0804">Transcription</keyword>
<dbReference type="InterPro" id="IPR036271">
    <property type="entry name" value="Tet_transcr_reg_TetR-rel_C_sf"/>
</dbReference>
<evidence type="ECO:0000313" key="7">
    <source>
        <dbReference type="Proteomes" id="UP000600139"/>
    </source>
</evidence>
<gene>
    <name evidence="6" type="ORF">JIN84_08230</name>
</gene>
<name>A0A934R5M1_9BACT</name>
<dbReference type="GO" id="GO:0000976">
    <property type="term" value="F:transcription cis-regulatory region binding"/>
    <property type="evidence" value="ECO:0007669"/>
    <property type="project" value="TreeGrafter"/>
</dbReference>
<dbReference type="PANTHER" id="PTHR30055">
    <property type="entry name" value="HTH-TYPE TRANSCRIPTIONAL REGULATOR RUTR"/>
    <property type="match status" value="1"/>
</dbReference>
<dbReference type="EMBL" id="JAENIK010000009">
    <property type="protein sequence ID" value="MBK1815599.1"/>
    <property type="molecule type" value="Genomic_DNA"/>
</dbReference>
<sequence length="211" mass="23061">MSSSSPPAGSAAEKLLDAAIVVFSRSGIGSATTREIAKEAGVNEVTLFRNFQNKQGLLSAVLERAFLPSAEQRSVPGKTVGTGAGLEEVLMEFAAVDFERKQRNIALMRVLLGEVHCLGDQETEVLRRIFKPWKEELASRLREAQELGLVRAEVNPVIIVDQLVAMLFIGALRAETMKCLEYDAPTYLKSCVGTILHAIQAPKAARKRKKP</sequence>
<organism evidence="6 7">
    <name type="scientific">Luteolibacter yonseiensis</name>
    <dbReference type="NCBI Taxonomy" id="1144680"/>
    <lineage>
        <taxon>Bacteria</taxon>
        <taxon>Pseudomonadati</taxon>
        <taxon>Verrucomicrobiota</taxon>
        <taxon>Verrucomicrobiia</taxon>
        <taxon>Verrucomicrobiales</taxon>
        <taxon>Verrucomicrobiaceae</taxon>
        <taxon>Luteolibacter</taxon>
    </lineage>
</organism>
<dbReference type="RefSeq" id="WP_200350562.1">
    <property type="nucleotide sequence ID" value="NZ_BAABHZ010000008.1"/>
</dbReference>
<dbReference type="PROSITE" id="PS50977">
    <property type="entry name" value="HTH_TETR_2"/>
    <property type="match status" value="1"/>
</dbReference>
<dbReference type="PRINTS" id="PR00455">
    <property type="entry name" value="HTHTETR"/>
</dbReference>
<evidence type="ECO:0000259" key="5">
    <source>
        <dbReference type="PROSITE" id="PS50977"/>
    </source>
</evidence>
<evidence type="ECO:0000256" key="1">
    <source>
        <dbReference type="ARBA" id="ARBA00023015"/>
    </source>
</evidence>
<dbReference type="InterPro" id="IPR009057">
    <property type="entry name" value="Homeodomain-like_sf"/>
</dbReference>
<proteinExistence type="predicted"/>
<evidence type="ECO:0000256" key="2">
    <source>
        <dbReference type="ARBA" id="ARBA00023125"/>
    </source>
</evidence>
<dbReference type="InterPro" id="IPR001647">
    <property type="entry name" value="HTH_TetR"/>
</dbReference>
<keyword evidence="1" id="KW-0805">Transcription regulation</keyword>
<reference evidence="6" key="1">
    <citation type="submission" date="2021-01" db="EMBL/GenBank/DDBJ databases">
        <title>Modified the classification status of verrucomicrobia.</title>
        <authorList>
            <person name="Feng X."/>
        </authorList>
    </citation>
    <scope>NUCLEOTIDE SEQUENCE</scope>
    <source>
        <strain evidence="6">JCM 18052</strain>
    </source>
</reference>
<dbReference type="Pfam" id="PF00440">
    <property type="entry name" value="TetR_N"/>
    <property type="match status" value="1"/>
</dbReference>
<evidence type="ECO:0000313" key="6">
    <source>
        <dbReference type="EMBL" id="MBK1815599.1"/>
    </source>
</evidence>
<evidence type="ECO:0000256" key="3">
    <source>
        <dbReference type="ARBA" id="ARBA00023163"/>
    </source>
</evidence>
<evidence type="ECO:0000256" key="4">
    <source>
        <dbReference type="PROSITE-ProRule" id="PRU00335"/>
    </source>
</evidence>
<keyword evidence="7" id="KW-1185">Reference proteome</keyword>
<keyword evidence="2 4" id="KW-0238">DNA-binding</keyword>
<dbReference type="AlphaFoldDB" id="A0A934R5M1"/>
<dbReference type="SUPFAM" id="SSF46689">
    <property type="entry name" value="Homeodomain-like"/>
    <property type="match status" value="1"/>
</dbReference>
<dbReference type="SUPFAM" id="SSF48498">
    <property type="entry name" value="Tetracyclin repressor-like, C-terminal domain"/>
    <property type="match status" value="1"/>
</dbReference>
<dbReference type="InterPro" id="IPR050109">
    <property type="entry name" value="HTH-type_TetR-like_transc_reg"/>
</dbReference>
<dbReference type="Proteomes" id="UP000600139">
    <property type="component" value="Unassembled WGS sequence"/>
</dbReference>
<dbReference type="Gene3D" id="1.10.357.10">
    <property type="entry name" value="Tetracycline Repressor, domain 2"/>
    <property type="match status" value="1"/>
</dbReference>
<accession>A0A934R5M1</accession>
<comment type="caution">
    <text evidence="6">The sequence shown here is derived from an EMBL/GenBank/DDBJ whole genome shotgun (WGS) entry which is preliminary data.</text>
</comment>